<evidence type="ECO:0000313" key="3">
    <source>
        <dbReference type="Proteomes" id="UP000283587"/>
    </source>
</evidence>
<name>A0A418ZZV4_9RHOB</name>
<dbReference type="AlphaFoldDB" id="A0A418ZZV4"/>
<dbReference type="InterPro" id="IPR018653">
    <property type="entry name" value="ScfR_C"/>
</dbReference>
<dbReference type="SMART" id="SM00530">
    <property type="entry name" value="HTH_XRE"/>
    <property type="match status" value="1"/>
</dbReference>
<dbReference type="Proteomes" id="UP000283587">
    <property type="component" value="Unassembled WGS sequence"/>
</dbReference>
<dbReference type="SUPFAM" id="SSF47413">
    <property type="entry name" value="lambda repressor-like DNA-binding domains"/>
    <property type="match status" value="1"/>
</dbReference>
<gene>
    <name evidence="2" type="ORF">D3P05_18600</name>
</gene>
<keyword evidence="3" id="KW-1185">Reference proteome</keyword>
<protein>
    <submittedName>
        <fullName evidence="2">Helix-turn-helix domain-containing protein</fullName>
    </submittedName>
</protein>
<dbReference type="CDD" id="cd00093">
    <property type="entry name" value="HTH_XRE"/>
    <property type="match status" value="1"/>
</dbReference>
<dbReference type="OrthoDB" id="7790108at2"/>
<comment type="caution">
    <text evidence="2">The sequence shown here is derived from an EMBL/GenBank/DDBJ whole genome shotgun (WGS) entry which is preliminary data.</text>
</comment>
<dbReference type="Pfam" id="PF01381">
    <property type="entry name" value="HTH_3"/>
    <property type="match status" value="1"/>
</dbReference>
<reference evidence="3" key="1">
    <citation type="submission" date="2018-09" db="EMBL/GenBank/DDBJ databases">
        <title>Paracoccus onubensis nov. sp. a moderate halophilic bacterium isolated from Gruta de las Maravillas (Aracena, Spain).</title>
        <authorList>
            <person name="Jurado V."/>
            <person name="Gutierrez-Patricio S."/>
            <person name="Gonzalez-Pimentel J.L."/>
            <person name="Miller A.Z."/>
            <person name="Laiz L."/>
            <person name="Saiz-Jimenez C."/>
        </authorList>
    </citation>
    <scope>NUCLEOTIDE SEQUENCE [LARGE SCALE GENOMIC DNA]</scope>
    <source>
        <strain evidence="3">DSM 26381</strain>
    </source>
</reference>
<evidence type="ECO:0000259" key="1">
    <source>
        <dbReference type="PROSITE" id="PS50943"/>
    </source>
</evidence>
<dbReference type="Pfam" id="PF09856">
    <property type="entry name" value="ScfRs"/>
    <property type="match status" value="1"/>
</dbReference>
<dbReference type="EMBL" id="QZEW01000100">
    <property type="protein sequence ID" value="RJL06149.1"/>
    <property type="molecule type" value="Genomic_DNA"/>
</dbReference>
<dbReference type="GO" id="GO:0003677">
    <property type="term" value="F:DNA binding"/>
    <property type="evidence" value="ECO:0007669"/>
    <property type="project" value="InterPro"/>
</dbReference>
<dbReference type="PROSITE" id="PS50943">
    <property type="entry name" value="HTH_CROC1"/>
    <property type="match status" value="1"/>
</dbReference>
<dbReference type="InterPro" id="IPR001387">
    <property type="entry name" value="Cro/C1-type_HTH"/>
</dbReference>
<accession>A0A418ZZV4</accession>
<dbReference type="Gene3D" id="1.10.260.40">
    <property type="entry name" value="lambda repressor-like DNA-binding domains"/>
    <property type="match status" value="1"/>
</dbReference>
<dbReference type="InterPro" id="IPR010982">
    <property type="entry name" value="Lambda_DNA-bd_dom_sf"/>
</dbReference>
<proteinExistence type="predicted"/>
<dbReference type="RefSeq" id="WP_119900293.1">
    <property type="nucleotide sequence ID" value="NZ_QZEW01000100.1"/>
</dbReference>
<organism evidence="2 3">
    <name type="scientific">Paracoccus siganidrum</name>
    <dbReference type="NCBI Taxonomy" id="1276757"/>
    <lineage>
        <taxon>Bacteria</taxon>
        <taxon>Pseudomonadati</taxon>
        <taxon>Pseudomonadota</taxon>
        <taxon>Alphaproteobacteria</taxon>
        <taxon>Rhodobacterales</taxon>
        <taxon>Paracoccaceae</taxon>
        <taxon>Paracoccus</taxon>
    </lineage>
</organism>
<feature type="domain" description="HTH cro/C1-type" evidence="1">
    <location>
        <begin position="18"/>
        <end position="72"/>
    </location>
</feature>
<sequence>MAAMKQRSATRVLTGTRIRERRLALSRRQADVAREVGISPAYLNLIEHNRRPVGEELMTRLADVLHVPAEELAAGREEARIAALREAAARLPEALSDGPAELEQAPEFLARFPGWAGVLIATARRAEGLERQLVGLSDRMTQDPYLLATLHEVLSAVTALRSTASILAEEGEIPPDWRRRFHANLDEDSLRLSQTAQSLVAYLDSFEADGTIFTPQEEVEAWLAAGAPEIEAPGGPLVSDAGRAMARDHQARMAAEAAILSDEDLAGAAGRAAGDPLQVAALLARPLDLVMRRLAALRPAGFETAGLLVCDGSGALTLRRPAPGFPLPRPGDACPLWPLFQALAAPQTAIRLYLEAPDGGRFHTISYGTRSQPEGIDGPVLTRAQMLILPAAAASGGPVIRIGPACRICPRSQCPARREPSILATS</sequence>
<evidence type="ECO:0000313" key="2">
    <source>
        <dbReference type="EMBL" id="RJL06149.1"/>
    </source>
</evidence>